<sequence length="375" mass="42649">MFAHLSIYPATHEQAIESRKRSWEHWGKRYGFPDQQSYIDRRGTYASLVPGDDDFHSLAVWVLAPRNDPETLDFMCACEVQAGSNLDPTSEEPVGYGVGAVFTPPDKRGKGYAKHMMRLLHWVLAPASSFPDPFPEQWGKPPTVPQNYGRGVVSILWSALGPEYYKSCGPYPGKDGWTVVPNTLTSWDVETMLQRVDEDAKIGQWTFLEGGRVEEIAQMDSELIAAEARAAPPPKHTTFSFLPRQGLAQFWQFFVRHIDEPPKYWGIASRGSEEDRTPELPFALWAYAFFPDKPRTLWITRLRCSKGLLPSVLFQIADYAKRFGIVKIEAWNLPDNLKEEAEKIGGCHTLAEGHQLASVKWYGEEDKVEWLNNER</sequence>
<dbReference type="OrthoDB" id="2020070at2759"/>
<name>A0A8H5C280_9AGAR</name>
<feature type="domain" description="LYC1 C-terminal" evidence="1">
    <location>
        <begin position="201"/>
        <end position="375"/>
    </location>
</feature>
<organism evidence="2 3">
    <name type="scientific">Ephemerocybe angulata</name>
    <dbReference type="NCBI Taxonomy" id="980116"/>
    <lineage>
        <taxon>Eukaryota</taxon>
        <taxon>Fungi</taxon>
        <taxon>Dikarya</taxon>
        <taxon>Basidiomycota</taxon>
        <taxon>Agaricomycotina</taxon>
        <taxon>Agaricomycetes</taxon>
        <taxon>Agaricomycetidae</taxon>
        <taxon>Agaricales</taxon>
        <taxon>Agaricineae</taxon>
        <taxon>Psathyrellaceae</taxon>
        <taxon>Ephemerocybe</taxon>
    </lineage>
</organism>
<evidence type="ECO:0000259" key="1">
    <source>
        <dbReference type="Pfam" id="PF22998"/>
    </source>
</evidence>
<dbReference type="InterPro" id="IPR053013">
    <property type="entry name" value="LAT"/>
</dbReference>
<dbReference type="AlphaFoldDB" id="A0A8H5C280"/>
<protein>
    <recommendedName>
        <fullName evidence="1">LYC1 C-terminal domain-containing protein</fullName>
    </recommendedName>
</protein>
<dbReference type="EMBL" id="JAACJK010000109">
    <property type="protein sequence ID" value="KAF5333648.1"/>
    <property type="molecule type" value="Genomic_DNA"/>
</dbReference>
<dbReference type="Pfam" id="PF22998">
    <property type="entry name" value="GNAT_LYC1-like"/>
    <property type="match status" value="1"/>
</dbReference>
<dbReference type="Proteomes" id="UP000541558">
    <property type="component" value="Unassembled WGS sequence"/>
</dbReference>
<dbReference type="InterPro" id="IPR055100">
    <property type="entry name" value="GNAT_LYC1-like"/>
</dbReference>
<evidence type="ECO:0000313" key="2">
    <source>
        <dbReference type="EMBL" id="KAF5333648.1"/>
    </source>
</evidence>
<dbReference type="PANTHER" id="PTHR34815">
    <property type="entry name" value="LYSINE ACETYLTRANSFERASE"/>
    <property type="match status" value="1"/>
</dbReference>
<accession>A0A8H5C280</accession>
<gene>
    <name evidence="2" type="ORF">D9611_002234</name>
</gene>
<evidence type="ECO:0000313" key="3">
    <source>
        <dbReference type="Proteomes" id="UP000541558"/>
    </source>
</evidence>
<comment type="caution">
    <text evidence="2">The sequence shown here is derived from an EMBL/GenBank/DDBJ whole genome shotgun (WGS) entry which is preliminary data.</text>
</comment>
<keyword evidence="3" id="KW-1185">Reference proteome</keyword>
<dbReference type="PANTHER" id="PTHR34815:SF2">
    <property type="entry name" value="N-ACETYLTRANSFERASE DOMAIN-CONTAINING PROTEIN"/>
    <property type="match status" value="1"/>
</dbReference>
<proteinExistence type="predicted"/>
<reference evidence="2 3" key="1">
    <citation type="journal article" date="2020" name="ISME J.">
        <title>Uncovering the hidden diversity of litter-decomposition mechanisms in mushroom-forming fungi.</title>
        <authorList>
            <person name="Floudas D."/>
            <person name="Bentzer J."/>
            <person name="Ahren D."/>
            <person name="Johansson T."/>
            <person name="Persson P."/>
            <person name="Tunlid A."/>
        </authorList>
    </citation>
    <scope>NUCLEOTIDE SEQUENCE [LARGE SCALE GENOMIC DNA]</scope>
    <source>
        <strain evidence="2 3">CBS 175.51</strain>
    </source>
</reference>